<feature type="region of interest" description="Disordered" evidence="5">
    <location>
        <begin position="359"/>
        <end position="436"/>
    </location>
</feature>
<dbReference type="InterPro" id="IPR036322">
    <property type="entry name" value="WD40_repeat_dom_sf"/>
</dbReference>
<feature type="compositionally biased region" description="Polar residues" evidence="5">
    <location>
        <begin position="327"/>
        <end position="342"/>
    </location>
</feature>
<dbReference type="InterPro" id="IPR019775">
    <property type="entry name" value="WD40_repeat_CS"/>
</dbReference>
<feature type="compositionally biased region" description="Polar residues" evidence="5">
    <location>
        <begin position="394"/>
        <end position="405"/>
    </location>
</feature>
<dbReference type="PROSITE" id="PS50294">
    <property type="entry name" value="WD_REPEATS_REGION"/>
    <property type="match status" value="3"/>
</dbReference>
<evidence type="ECO:0000313" key="6">
    <source>
        <dbReference type="EMBL" id="CAA7398914.1"/>
    </source>
</evidence>
<dbReference type="SMART" id="SM00320">
    <property type="entry name" value="WD40"/>
    <property type="match status" value="7"/>
</dbReference>
<dbReference type="SMART" id="SM00667">
    <property type="entry name" value="LisH"/>
    <property type="match status" value="1"/>
</dbReference>
<reference evidence="6" key="1">
    <citation type="submission" date="2020-02" db="EMBL/GenBank/DDBJ databases">
        <authorList>
            <person name="Scholz U."/>
            <person name="Mascher M."/>
            <person name="Fiebig A."/>
        </authorList>
    </citation>
    <scope>NUCLEOTIDE SEQUENCE</scope>
</reference>
<organism evidence="6 7">
    <name type="scientific">Spirodela intermedia</name>
    <name type="common">Intermediate duckweed</name>
    <dbReference type="NCBI Taxonomy" id="51605"/>
    <lineage>
        <taxon>Eukaryota</taxon>
        <taxon>Viridiplantae</taxon>
        <taxon>Streptophyta</taxon>
        <taxon>Embryophyta</taxon>
        <taxon>Tracheophyta</taxon>
        <taxon>Spermatophyta</taxon>
        <taxon>Magnoliopsida</taxon>
        <taxon>Liliopsida</taxon>
        <taxon>Araceae</taxon>
        <taxon>Lemnoideae</taxon>
        <taxon>Spirodela</taxon>
    </lineage>
</organism>
<evidence type="ECO:0000256" key="2">
    <source>
        <dbReference type="ARBA" id="ARBA00022737"/>
    </source>
</evidence>
<dbReference type="OrthoDB" id="5600002at2759"/>
<dbReference type="Gene3D" id="2.130.10.10">
    <property type="entry name" value="YVTN repeat-like/Quinoprotein amine dehydrogenase"/>
    <property type="match status" value="2"/>
</dbReference>
<feature type="repeat" description="WD" evidence="3">
    <location>
        <begin position="518"/>
        <end position="559"/>
    </location>
</feature>
<dbReference type="PANTHER" id="PTHR44376:SF9">
    <property type="entry name" value="TRANSCRIPTIONAL COREPRESSOR LEUNIG_HOMOLOG"/>
    <property type="match status" value="1"/>
</dbReference>
<feature type="repeat" description="WD" evidence="3">
    <location>
        <begin position="560"/>
        <end position="593"/>
    </location>
</feature>
<dbReference type="GO" id="GO:0003714">
    <property type="term" value="F:transcription corepressor activity"/>
    <property type="evidence" value="ECO:0007669"/>
    <property type="project" value="InterPro"/>
</dbReference>
<evidence type="ECO:0000313" key="7">
    <source>
        <dbReference type="Proteomes" id="UP000663760"/>
    </source>
</evidence>
<evidence type="ECO:0000256" key="4">
    <source>
        <dbReference type="SAM" id="Coils"/>
    </source>
</evidence>
<dbReference type="PROSITE" id="PS50896">
    <property type="entry name" value="LISH"/>
    <property type="match status" value="1"/>
</dbReference>
<keyword evidence="1 3" id="KW-0853">WD repeat</keyword>
<keyword evidence="4" id="KW-0175">Coiled coil</keyword>
<dbReference type="InterPro" id="IPR015943">
    <property type="entry name" value="WD40/YVTN_repeat-like_dom_sf"/>
</dbReference>
<dbReference type="EMBL" id="LR746270">
    <property type="protein sequence ID" value="CAA7398914.1"/>
    <property type="molecule type" value="Genomic_DNA"/>
</dbReference>
<evidence type="ECO:0000256" key="1">
    <source>
        <dbReference type="ARBA" id="ARBA00022574"/>
    </source>
</evidence>
<evidence type="ECO:0000256" key="3">
    <source>
        <dbReference type="PROSITE-ProRule" id="PRU00221"/>
    </source>
</evidence>
<dbReference type="Pfam" id="PF00400">
    <property type="entry name" value="WD40"/>
    <property type="match status" value="5"/>
</dbReference>
<dbReference type="InterPro" id="IPR001680">
    <property type="entry name" value="WD40_rpt"/>
</dbReference>
<name>A0A7I8KPB2_SPIIN</name>
<sequence length="798" mass="87482">MAQGSWEADKMLDVYIYDYLLKRNLHASAKAFMTEGKVATDPVAIDAPGGFLFEWWSVFWDIFIARTNEKHSEAAAAYIEAQQMKAREHQQQLQMQQLQLIQQRQAQLRRDTNHPSLGGSMNAINSDGILGPSTASVYAAKLYEERMKIPHSLESESSQQFDANRMALLKSATNHPGPLVPGNPGGVSGALQQIQARTQQTTDIKSEVNLGVAQRSSPIDPYTQGLMQQKPGLGAGGLNQGVSGLPLKGWPLTGIDQLRPSIGPQVQKPFLPTQNQFQLLTPQQQQHILAHAHIQGNLGSTPSYGDMDPQRFRLLPRGSLNGVDGQSAGNDGAMSSTIQSGSPKVRPDQAEYLLKMKMTAQMQHSSSQPSQDQLQQQQQQQQHLQQNNRKRRPTSSGAANSTGTGNTVGPSNSPPSTPSTHTPGDGGPLSGNLQHINNMPKSLMMYGTDGTATLASSSNQLDDMEHFADVGSLDDNVESFLSHDDGDARDIFAALKRSPVEHTTESAKGFSFSEVSCIRASNSKVNCCHFSSDGKLLASAGHEKKAIIWNMDTLKTESSPEEHSLLITDIRFRPNSTQLLTSSFDRTVRLWNVAEPHFCLHTFTGHNSPVMSVDFHPKKTDLFCSCDDNGEMRFWNTSNFAFSRVSKGATGQVRFQPRLGQLLAASSEKLVSIFDIEADRQIRTLPGHTKDVTSICWDSNGDYLASVCPDSVRIWSASGECIHEFNSSGNQFHSCVFHPNYSTLLIIGGYQTLELWNMAENKNMTVQAHDNLIAALAQSPLTGMVASASYDKSVKLWK</sequence>
<gene>
    <name evidence="6" type="ORF">SI8410_07009584</name>
</gene>
<evidence type="ECO:0000256" key="5">
    <source>
        <dbReference type="SAM" id="MobiDB-lite"/>
    </source>
</evidence>
<dbReference type="AlphaFoldDB" id="A0A7I8KPB2"/>
<feature type="region of interest" description="Disordered" evidence="5">
    <location>
        <begin position="316"/>
        <end position="345"/>
    </location>
</feature>
<feature type="coiled-coil region" evidence="4">
    <location>
        <begin position="79"/>
        <end position="106"/>
    </location>
</feature>
<dbReference type="Proteomes" id="UP000663760">
    <property type="component" value="Chromosome 7"/>
</dbReference>
<dbReference type="PANTHER" id="PTHR44376">
    <property type="entry name" value="TRANSCRIPTIONAL REGULATOR OF FILAMENTOUS GROWTH FLO8"/>
    <property type="match status" value="1"/>
</dbReference>
<keyword evidence="2" id="KW-0677">Repeat</keyword>
<feature type="repeat" description="WD" evidence="3">
    <location>
        <begin position="603"/>
        <end position="639"/>
    </location>
</feature>
<dbReference type="InterPro" id="IPR006594">
    <property type="entry name" value="LisH"/>
</dbReference>
<dbReference type="Pfam" id="PF08513">
    <property type="entry name" value="LisH"/>
    <property type="match status" value="1"/>
</dbReference>
<dbReference type="CDD" id="cd00200">
    <property type="entry name" value="WD40"/>
    <property type="match status" value="1"/>
</dbReference>
<proteinExistence type="predicted"/>
<feature type="compositionally biased region" description="Low complexity" evidence="5">
    <location>
        <begin position="361"/>
        <end position="386"/>
    </location>
</feature>
<dbReference type="PROSITE" id="PS50082">
    <property type="entry name" value="WD_REPEATS_2"/>
    <property type="match status" value="4"/>
</dbReference>
<dbReference type="InterPro" id="IPR044716">
    <property type="entry name" value="LEUNIG-like"/>
</dbReference>
<dbReference type="SUPFAM" id="SSF50978">
    <property type="entry name" value="WD40 repeat-like"/>
    <property type="match status" value="1"/>
</dbReference>
<dbReference type="PROSITE" id="PS00678">
    <property type="entry name" value="WD_REPEATS_1"/>
    <property type="match status" value="1"/>
</dbReference>
<feature type="repeat" description="WD" evidence="3">
    <location>
        <begin position="766"/>
        <end position="798"/>
    </location>
</feature>
<accession>A0A7I8KPB2</accession>
<keyword evidence="7" id="KW-1185">Reference proteome</keyword>
<protein>
    <submittedName>
        <fullName evidence="6">Uncharacterized protein</fullName>
    </submittedName>
</protein>